<evidence type="ECO:0000313" key="2">
    <source>
        <dbReference type="Proteomes" id="UP000828048"/>
    </source>
</evidence>
<protein>
    <submittedName>
        <fullName evidence="1">Uncharacterized protein</fullName>
    </submittedName>
</protein>
<proteinExistence type="predicted"/>
<keyword evidence="2" id="KW-1185">Reference proteome</keyword>
<sequence length="211" mass="23928">METLVTTLLWGKETLELEEVTAALLAYNQRRQQTEGISGEGLVAKGREERGRKSERGRTGARGKSKSRGRTPEPKELKCYKCHETGHFKKDCPYRKKNGGKGTWKEAGPSKSANVVEESSDDCDGDMLSVSTNAEHGADSWILDSACSFHMSPNREWFDTYRGFRKPRLVRSPANSSRMYRLSWKVVTLAIHRQWDRLSSRSSNSNNNRRA</sequence>
<dbReference type="EMBL" id="CM037157">
    <property type="protein sequence ID" value="KAH7849134.1"/>
    <property type="molecule type" value="Genomic_DNA"/>
</dbReference>
<dbReference type="Proteomes" id="UP000828048">
    <property type="component" value="Chromosome 7"/>
</dbReference>
<name>A0ACB7Y7T6_9ERIC</name>
<evidence type="ECO:0000313" key="1">
    <source>
        <dbReference type="EMBL" id="KAH7849134.1"/>
    </source>
</evidence>
<organism evidence="1 2">
    <name type="scientific">Vaccinium darrowii</name>
    <dbReference type="NCBI Taxonomy" id="229202"/>
    <lineage>
        <taxon>Eukaryota</taxon>
        <taxon>Viridiplantae</taxon>
        <taxon>Streptophyta</taxon>
        <taxon>Embryophyta</taxon>
        <taxon>Tracheophyta</taxon>
        <taxon>Spermatophyta</taxon>
        <taxon>Magnoliopsida</taxon>
        <taxon>eudicotyledons</taxon>
        <taxon>Gunneridae</taxon>
        <taxon>Pentapetalae</taxon>
        <taxon>asterids</taxon>
        <taxon>Ericales</taxon>
        <taxon>Ericaceae</taxon>
        <taxon>Vaccinioideae</taxon>
        <taxon>Vaccinieae</taxon>
        <taxon>Vaccinium</taxon>
    </lineage>
</organism>
<comment type="caution">
    <text evidence="1">The sequence shown here is derived from an EMBL/GenBank/DDBJ whole genome shotgun (WGS) entry which is preliminary data.</text>
</comment>
<reference evidence="1 2" key="1">
    <citation type="journal article" date="2021" name="Hortic Res">
        <title>High-quality reference genome and annotation aids understanding of berry development for evergreen blueberry (Vaccinium darrowii).</title>
        <authorList>
            <person name="Yu J."/>
            <person name="Hulse-Kemp A.M."/>
            <person name="Babiker E."/>
            <person name="Staton M."/>
        </authorList>
    </citation>
    <scope>NUCLEOTIDE SEQUENCE [LARGE SCALE GENOMIC DNA]</scope>
    <source>
        <strain evidence="2">cv. NJ 8807/NJ 8810</strain>
        <tissue evidence="1">Young leaf</tissue>
    </source>
</reference>
<gene>
    <name evidence="1" type="ORF">Vadar_013515</name>
</gene>
<accession>A0ACB7Y7T6</accession>